<dbReference type="PANTHER" id="PTHR23028">
    <property type="entry name" value="ACETYLTRANSFERASE"/>
    <property type="match status" value="1"/>
</dbReference>
<gene>
    <name evidence="3" type="ORF">GCM10009663_01590</name>
</gene>
<dbReference type="InterPro" id="IPR002656">
    <property type="entry name" value="Acyl_transf_3_dom"/>
</dbReference>
<keyword evidence="4" id="KW-1185">Reference proteome</keyword>
<feature type="transmembrane region" description="Helical" evidence="1">
    <location>
        <begin position="171"/>
        <end position="192"/>
    </location>
</feature>
<name>A0ABN1T8U4_9ACTN</name>
<reference evidence="3 4" key="1">
    <citation type="journal article" date="2019" name="Int. J. Syst. Evol. Microbiol.">
        <title>The Global Catalogue of Microorganisms (GCM) 10K type strain sequencing project: providing services to taxonomists for standard genome sequencing and annotation.</title>
        <authorList>
            <consortium name="The Broad Institute Genomics Platform"/>
            <consortium name="The Broad Institute Genome Sequencing Center for Infectious Disease"/>
            <person name="Wu L."/>
            <person name="Ma J."/>
        </authorList>
    </citation>
    <scope>NUCLEOTIDE SEQUENCE [LARGE SCALE GENOMIC DNA]</scope>
    <source>
        <strain evidence="3 4">JCM 13002</strain>
    </source>
</reference>
<dbReference type="RefSeq" id="WP_344621474.1">
    <property type="nucleotide sequence ID" value="NZ_BAAALD010000001.1"/>
</dbReference>
<protein>
    <submittedName>
        <fullName evidence="3">Acyltransferase</fullName>
    </submittedName>
</protein>
<comment type="caution">
    <text evidence="3">The sequence shown here is derived from an EMBL/GenBank/DDBJ whole genome shotgun (WGS) entry which is preliminary data.</text>
</comment>
<feature type="transmembrane region" description="Helical" evidence="1">
    <location>
        <begin position="26"/>
        <end position="44"/>
    </location>
</feature>
<feature type="transmembrane region" description="Helical" evidence="1">
    <location>
        <begin position="199"/>
        <end position="218"/>
    </location>
</feature>
<keyword evidence="1" id="KW-1133">Transmembrane helix</keyword>
<dbReference type="EMBL" id="BAAALD010000001">
    <property type="protein sequence ID" value="GAA1069373.1"/>
    <property type="molecule type" value="Genomic_DNA"/>
</dbReference>
<dbReference type="Proteomes" id="UP001499987">
    <property type="component" value="Unassembled WGS sequence"/>
</dbReference>
<evidence type="ECO:0000256" key="1">
    <source>
        <dbReference type="SAM" id="Phobius"/>
    </source>
</evidence>
<organism evidence="3 4">
    <name type="scientific">Kitasatospora arboriphila</name>
    <dbReference type="NCBI Taxonomy" id="258052"/>
    <lineage>
        <taxon>Bacteria</taxon>
        <taxon>Bacillati</taxon>
        <taxon>Actinomycetota</taxon>
        <taxon>Actinomycetes</taxon>
        <taxon>Kitasatosporales</taxon>
        <taxon>Streptomycetaceae</taxon>
        <taxon>Kitasatospora</taxon>
    </lineage>
</organism>
<dbReference type="Pfam" id="PF01757">
    <property type="entry name" value="Acyl_transf_3"/>
    <property type="match status" value="1"/>
</dbReference>
<feature type="transmembrane region" description="Helical" evidence="1">
    <location>
        <begin position="267"/>
        <end position="284"/>
    </location>
</feature>
<keyword evidence="3" id="KW-0012">Acyltransferase</keyword>
<feature type="transmembrane region" description="Helical" evidence="1">
    <location>
        <begin position="64"/>
        <end position="85"/>
    </location>
</feature>
<accession>A0ABN1T8U4</accession>
<proteinExistence type="predicted"/>
<keyword evidence="3" id="KW-0808">Transferase</keyword>
<feature type="transmembrane region" description="Helical" evidence="1">
    <location>
        <begin position="238"/>
        <end position="260"/>
    </location>
</feature>
<dbReference type="GO" id="GO:0016746">
    <property type="term" value="F:acyltransferase activity"/>
    <property type="evidence" value="ECO:0007669"/>
    <property type="project" value="UniProtKB-KW"/>
</dbReference>
<dbReference type="PANTHER" id="PTHR23028:SF53">
    <property type="entry name" value="ACYL_TRANSF_3 DOMAIN-CONTAINING PROTEIN"/>
    <property type="match status" value="1"/>
</dbReference>
<evidence type="ECO:0000313" key="3">
    <source>
        <dbReference type="EMBL" id="GAA1069373.1"/>
    </source>
</evidence>
<evidence type="ECO:0000313" key="4">
    <source>
        <dbReference type="Proteomes" id="UP001499987"/>
    </source>
</evidence>
<sequence>MSALAVRARLSSLPTLADVWSGRRNGFGLLRLVFSVGVIIEHARPLGFHQPEPLKSLSRHQVDLGALCVAGFFLLSGLLITRSAMRTDLRRFLWARAVRILPGFWACLLVTVLVIGPIVAWRSGMSLHDYFTHPEGPWRYLRKNCALAMNQFGLSGLLADNPYPKAFDGSLWSLSSEVFCYLVVGGLAALGILRRNRAVVLVMLAGALLFMASLAVKAPHLRANIYAETGHGAYILPLIGWLSLNNLLPLMFMFGLGAAAELYRERLPIHWAIAAVCAVLFGGSMRFGGFTLIGLPALAYLIVWTAVRTPSPLTRIGAKADFSYGLYIYAFPVQQTLVLFHGTRWGFWPYVALSTAVALGMAACSWYLVEQPTLRLKDKNLDNLTPPFLHRRRKAGDVAADAAPEAQLQEA</sequence>
<feature type="transmembrane region" description="Helical" evidence="1">
    <location>
        <begin position="290"/>
        <end position="310"/>
    </location>
</feature>
<keyword evidence="1" id="KW-0472">Membrane</keyword>
<keyword evidence="1" id="KW-0812">Transmembrane</keyword>
<feature type="transmembrane region" description="Helical" evidence="1">
    <location>
        <begin position="97"/>
        <end position="121"/>
    </location>
</feature>
<feature type="domain" description="Acyltransferase 3" evidence="2">
    <location>
        <begin position="27"/>
        <end position="366"/>
    </location>
</feature>
<feature type="transmembrane region" description="Helical" evidence="1">
    <location>
        <begin position="347"/>
        <end position="369"/>
    </location>
</feature>
<feature type="transmembrane region" description="Helical" evidence="1">
    <location>
        <begin position="322"/>
        <end position="341"/>
    </location>
</feature>
<dbReference type="InterPro" id="IPR050879">
    <property type="entry name" value="Acyltransferase_3"/>
</dbReference>
<evidence type="ECO:0000259" key="2">
    <source>
        <dbReference type="Pfam" id="PF01757"/>
    </source>
</evidence>